<dbReference type="EMBL" id="CAJHJT010000034">
    <property type="protein sequence ID" value="CAD7003872.1"/>
    <property type="molecule type" value="Genomic_DNA"/>
</dbReference>
<comment type="caution">
    <text evidence="2">The sequence shown here is derived from an EMBL/GenBank/DDBJ whole genome shotgun (WGS) entry which is preliminary data.</text>
</comment>
<protein>
    <submittedName>
        <fullName evidence="2">(Mediterranean fruit fly) hypothetical protein</fullName>
    </submittedName>
</protein>
<evidence type="ECO:0000256" key="1">
    <source>
        <dbReference type="SAM" id="MobiDB-lite"/>
    </source>
</evidence>
<feature type="region of interest" description="Disordered" evidence="1">
    <location>
        <begin position="1"/>
        <end position="26"/>
    </location>
</feature>
<accession>A0A811UX92</accession>
<evidence type="ECO:0000313" key="3">
    <source>
        <dbReference type="Proteomes" id="UP000606786"/>
    </source>
</evidence>
<sequence length="61" mass="6975">METEKNRKQSECGSRRPEEKGGELMCDRNVEEAEAKQRKITTTTTTTKKIKREVTVMAGDE</sequence>
<dbReference type="AlphaFoldDB" id="A0A811UX92"/>
<keyword evidence="3" id="KW-1185">Reference proteome</keyword>
<proteinExistence type="predicted"/>
<name>A0A811UX92_CERCA</name>
<evidence type="ECO:0000313" key="2">
    <source>
        <dbReference type="EMBL" id="CAD7003872.1"/>
    </source>
</evidence>
<dbReference type="Proteomes" id="UP000606786">
    <property type="component" value="Unassembled WGS sequence"/>
</dbReference>
<reference evidence="2" key="1">
    <citation type="submission" date="2020-11" db="EMBL/GenBank/DDBJ databases">
        <authorList>
            <person name="Whitehead M."/>
        </authorList>
    </citation>
    <scope>NUCLEOTIDE SEQUENCE</scope>
    <source>
        <strain evidence="2">EGII</strain>
    </source>
</reference>
<organism evidence="2 3">
    <name type="scientific">Ceratitis capitata</name>
    <name type="common">Mediterranean fruit fly</name>
    <name type="synonym">Tephritis capitata</name>
    <dbReference type="NCBI Taxonomy" id="7213"/>
    <lineage>
        <taxon>Eukaryota</taxon>
        <taxon>Metazoa</taxon>
        <taxon>Ecdysozoa</taxon>
        <taxon>Arthropoda</taxon>
        <taxon>Hexapoda</taxon>
        <taxon>Insecta</taxon>
        <taxon>Pterygota</taxon>
        <taxon>Neoptera</taxon>
        <taxon>Endopterygota</taxon>
        <taxon>Diptera</taxon>
        <taxon>Brachycera</taxon>
        <taxon>Muscomorpha</taxon>
        <taxon>Tephritoidea</taxon>
        <taxon>Tephritidae</taxon>
        <taxon>Ceratitis</taxon>
        <taxon>Ceratitis</taxon>
    </lineage>
</organism>
<gene>
    <name evidence="2" type="ORF">CCAP1982_LOCUS12302</name>
</gene>